<dbReference type="PANTHER" id="PTHR48081:SF8">
    <property type="entry name" value="ALPHA_BETA HYDROLASE FOLD-3 DOMAIN-CONTAINING PROTEIN-RELATED"/>
    <property type="match status" value="1"/>
</dbReference>
<evidence type="ECO:0000256" key="1">
    <source>
        <dbReference type="ARBA" id="ARBA00010515"/>
    </source>
</evidence>
<gene>
    <name evidence="5" type="ORF">SG34_020535</name>
</gene>
<dbReference type="Proteomes" id="UP000032352">
    <property type="component" value="Chromosome"/>
</dbReference>
<reference evidence="5 6" key="2">
    <citation type="journal article" date="2022" name="Mar. Drugs">
        <title>Bioassay-Guided Fractionation Leads to the Detection of Cholic Acid Generated by the Rare Thalassomonas sp.</title>
        <authorList>
            <person name="Pheiffer F."/>
            <person name="Schneider Y.K."/>
            <person name="Hansen E.H."/>
            <person name="Andersen J.H."/>
            <person name="Isaksson J."/>
            <person name="Busche T."/>
            <person name="R C."/>
            <person name="Kalinowski J."/>
            <person name="Zyl L.V."/>
            <person name="Trindade M."/>
        </authorList>
    </citation>
    <scope>NUCLEOTIDE SEQUENCE [LARGE SCALE GENOMIC DNA]</scope>
    <source>
        <strain evidence="5 6">XOM25</strain>
    </source>
</reference>
<keyword evidence="6" id="KW-1185">Reference proteome</keyword>
<proteinExistence type="inferred from homology"/>
<evidence type="ECO:0000313" key="6">
    <source>
        <dbReference type="Proteomes" id="UP000032352"/>
    </source>
</evidence>
<organism evidence="5 6">
    <name type="scientific">Thalassomonas viridans</name>
    <dbReference type="NCBI Taxonomy" id="137584"/>
    <lineage>
        <taxon>Bacteria</taxon>
        <taxon>Pseudomonadati</taxon>
        <taxon>Pseudomonadota</taxon>
        <taxon>Gammaproteobacteria</taxon>
        <taxon>Alteromonadales</taxon>
        <taxon>Colwelliaceae</taxon>
        <taxon>Thalassomonas</taxon>
    </lineage>
</organism>
<dbReference type="EMBL" id="CP059733">
    <property type="protein sequence ID" value="WDE03749.1"/>
    <property type="molecule type" value="Genomic_DNA"/>
</dbReference>
<dbReference type="KEGG" id="tvd:SG34_020535"/>
<evidence type="ECO:0000256" key="3">
    <source>
        <dbReference type="PROSITE-ProRule" id="PRU10038"/>
    </source>
</evidence>
<comment type="similarity">
    <text evidence="1">Belongs to the 'GDXG' lipolytic enzyme family.</text>
</comment>
<evidence type="ECO:0000259" key="4">
    <source>
        <dbReference type="Pfam" id="PF07859"/>
    </source>
</evidence>
<protein>
    <submittedName>
        <fullName evidence="5">Alpha/beta hydrolase</fullName>
    </submittedName>
</protein>
<keyword evidence="2 5" id="KW-0378">Hydrolase</keyword>
<dbReference type="Pfam" id="PF07859">
    <property type="entry name" value="Abhydrolase_3"/>
    <property type="match status" value="1"/>
</dbReference>
<name>A0AAF0C8D1_9GAMM</name>
<dbReference type="PANTHER" id="PTHR48081">
    <property type="entry name" value="AB HYDROLASE SUPERFAMILY PROTEIN C4A8.06C"/>
    <property type="match status" value="1"/>
</dbReference>
<dbReference type="GO" id="GO:0016787">
    <property type="term" value="F:hydrolase activity"/>
    <property type="evidence" value="ECO:0007669"/>
    <property type="project" value="UniProtKB-KW"/>
</dbReference>
<dbReference type="Gene3D" id="3.40.50.1820">
    <property type="entry name" value="alpha/beta hydrolase"/>
    <property type="match status" value="1"/>
</dbReference>
<feature type="active site" evidence="3">
    <location>
        <position position="160"/>
    </location>
</feature>
<accession>A0AAF0C8D1</accession>
<dbReference type="InterPro" id="IPR050300">
    <property type="entry name" value="GDXG_lipolytic_enzyme"/>
</dbReference>
<dbReference type="RefSeq" id="WP_044837024.1">
    <property type="nucleotide sequence ID" value="NZ_CP059733.1"/>
</dbReference>
<feature type="domain" description="Alpha/beta hydrolase fold-3" evidence="4">
    <location>
        <begin position="83"/>
        <end position="286"/>
    </location>
</feature>
<sequence length="309" mass="35028">MNKQVSIKLQPFLTEVNRAIAQAREDNIILTPELVRTNLDNLAQFNTRIPEISYTRDRRILVEQGEIPVRVYSPAPHESLPVVIYFHGGGHMCGSVELYDAMCRKLALAGHCIVISVDYPLAPEHPFPEGIQACWSVLADYRRVLTKVAFTPELIIAGDSAGGSICTVLAMQNQVEKKVRIDKQILIYPCVDYTMAMPSITSNGRGYLLESEKIAWYFDHYFQQGENRQHYSPLHGLITEDLPQTLLFTAEFDPLRDEALAYIEALKQAGVKVSHHHFDDMIHAFINIEDLVPEECQLLYQKAGEFIRA</sequence>
<dbReference type="InterPro" id="IPR029058">
    <property type="entry name" value="AB_hydrolase_fold"/>
</dbReference>
<reference evidence="5 6" key="1">
    <citation type="journal article" date="2015" name="Genome Announc.">
        <title>Draft Genome Sequences of Marine Isolates of Thalassomonas viridans and Thalassomonas actiniarum.</title>
        <authorList>
            <person name="Olonade I."/>
            <person name="van Zyl L.J."/>
            <person name="Trindade M."/>
        </authorList>
    </citation>
    <scope>NUCLEOTIDE SEQUENCE [LARGE SCALE GENOMIC DNA]</scope>
    <source>
        <strain evidence="5 6">XOM25</strain>
    </source>
</reference>
<dbReference type="AlphaFoldDB" id="A0AAF0C8D1"/>
<dbReference type="PROSITE" id="PS01174">
    <property type="entry name" value="LIPASE_GDXG_SER"/>
    <property type="match status" value="1"/>
</dbReference>
<evidence type="ECO:0000256" key="2">
    <source>
        <dbReference type="ARBA" id="ARBA00022801"/>
    </source>
</evidence>
<dbReference type="InterPro" id="IPR033140">
    <property type="entry name" value="Lipase_GDXG_put_SER_AS"/>
</dbReference>
<evidence type="ECO:0000313" key="5">
    <source>
        <dbReference type="EMBL" id="WDE03749.1"/>
    </source>
</evidence>
<dbReference type="InterPro" id="IPR013094">
    <property type="entry name" value="AB_hydrolase_3"/>
</dbReference>
<dbReference type="SUPFAM" id="SSF53474">
    <property type="entry name" value="alpha/beta-Hydrolases"/>
    <property type="match status" value="1"/>
</dbReference>